<dbReference type="SUPFAM" id="SSF53850">
    <property type="entry name" value="Periplasmic binding protein-like II"/>
    <property type="match status" value="1"/>
</dbReference>
<organism evidence="3 4">
    <name type="scientific">Billgrantia desiderata</name>
    <dbReference type="NCBI Taxonomy" id="52021"/>
    <lineage>
        <taxon>Bacteria</taxon>
        <taxon>Pseudomonadati</taxon>
        <taxon>Pseudomonadota</taxon>
        <taxon>Gammaproteobacteria</taxon>
        <taxon>Oceanospirillales</taxon>
        <taxon>Halomonadaceae</taxon>
        <taxon>Billgrantia</taxon>
    </lineage>
</organism>
<evidence type="ECO:0000256" key="1">
    <source>
        <dbReference type="ARBA" id="ARBA00006987"/>
    </source>
</evidence>
<dbReference type="InterPro" id="IPR005064">
    <property type="entry name" value="BUG"/>
</dbReference>
<reference evidence="3 4" key="1">
    <citation type="journal article" date="2021" name="Front. Microbiol.">
        <title>Aerobic Denitrification and Heterotrophic Sulfur Oxidation in the Genus Halomonas Revealed by Six Novel Species Characterizations and Genome-Based Analysis.</title>
        <authorList>
            <person name="Wang L."/>
            <person name="Shao Z."/>
        </authorList>
    </citation>
    <scope>NUCLEOTIDE SEQUENCE [LARGE SCALE GENOMIC DNA]</scope>
    <source>
        <strain evidence="3 4">MCCC 1A05748</strain>
    </source>
</reference>
<keyword evidence="4" id="KW-1185">Reference proteome</keyword>
<dbReference type="PIRSF" id="PIRSF017082">
    <property type="entry name" value="YflP"/>
    <property type="match status" value="1"/>
</dbReference>
<evidence type="ECO:0000313" key="4">
    <source>
        <dbReference type="Proteomes" id="UP001320154"/>
    </source>
</evidence>
<gene>
    <name evidence="3" type="ORF">HOP60_10835</name>
</gene>
<dbReference type="PANTHER" id="PTHR42928:SF5">
    <property type="entry name" value="BLR1237 PROTEIN"/>
    <property type="match status" value="1"/>
</dbReference>
<dbReference type="InterPro" id="IPR042100">
    <property type="entry name" value="Bug_dom1"/>
</dbReference>
<protein>
    <submittedName>
        <fullName evidence="3">Tripartite tricarboxylate transporter substrate binding protein</fullName>
    </submittedName>
</protein>
<name>A0ABS9B6E2_9GAMM</name>
<dbReference type="Pfam" id="PF03401">
    <property type="entry name" value="TctC"/>
    <property type="match status" value="1"/>
</dbReference>
<comment type="similarity">
    <text evidence="1">Belongs to the UPF0065 (bug) family.</text>
</comment>
<dbReference type="Gene3D" id="3.40.190.150">
    <property type="entry name" value="Bordetella uptake gene, domain 1"/>
    <property type="match status" value="1"/>
</dbReference>
<accession>A0ABS9B6E2</accession>
<feature type="chain" id="PRO_5047095841" evidence="2">
    <location>
        <begin position="28"/>
        <end position="325"/>
    </location>
</feature>
<sequence>MSIYLKPLITLSAVPALCLMVATSAAADYPEREIRLIIPFGAGGSTDIVGRTVGQPLSERLGQPFVYENRGGAGGTVGTRSASTADNNGYTLSVGSTSTHAVGYLVHDNVGYHPIDDFEAISLIAETPYVLVVHPDSDFHSVQDVIDHAHDNPGDLNFGSAGAGSTTHLSALMFNDMTDVDAVHIPYEGNAEATTALLGQEIDYLFGSFPAVYSAIQNEQLRALGVGTENRASQLPDVPTVEEAGVDGYLATLWLGIFAPADTDEDIVAKLHGEIADMIENDDAVREALRDNGAEPVFSDSPEEFVALIESEIERYREIVDNIDE</sequence>
<evidence type="ECO:0000256" key="2">
    <source>
        <dbReference type="SAM" id="SignalP"/>
    </source>
</evidence>
<dbReference type="Proteomes" id="UP001320154">
    <property type="component" value="Unassembled WGS sequence"/>
</dbReference>
<dbReference type="Gene3D" id="3.40.190.10">
    <property type="entry name" value="Periplasmic binding protein-like II"/>
    <property type="match status" value="1"/>
</dbReference>
<dbReference type="PANTHER" id="PTHR42928">
    <property type="entry name" value="TRICARBOXYLATE-BINDING PROTEIN"/>
    <property type="match status" value="1"/>
</dbReference>
<dbReference type="RefSeq" id="WP_160113413.1">
    <property type="nucleotide sequence ID" value="NZ_FNVC01000025.1"/>
</dbReference>
<feature type="signal peptide" evidence="2">
    <location>
        <begin position="1"/>
        <end position="27"/>
    </location>
</feature>
<keyword evidence="2" id="KW-0732">Signal</keyword>
<comment type="caution">
    <text evidence="3">The sequence shown here is derived from an EMBL/GenBank/DDBJ whole genome shotgun (WGS) entry which is preliminary data.</text>
</comment>
<proteinExistence type="inferred from homology"/>
<evidence type="ECO:0000313" key="3">
    <source>
        <dbReference type="EMBL" id="MCE8047221.1"/>
    </source>
</evidence>
<dbReference type="EMBL" id="JABFTQ010000006">
    <property type="protein sequence ID" value="MCE8047221.1"/>
    <property type="molecule type" value="Genomic_DNA"/>
</dbReference>
<dbReference type="CDD" id="cd07012">
    <property type="entry name" value="PBP2_Bug_TTT"/>
    <property type="match status" value="1"/>
</dbReference>